<evidence type="ECO:0000256" key="2">
    <source>
        <dbReference type="ARBA" id="ARBA00023125"/>
    </source>
</evidence>
<protein>
    <submittedName>
        <fullName evidence="11">Homeobox domain-containing protein</fullName>
    </submittedName>
</protein>
<dbReference type="InterPro" id="IPR001356">
    <property type="entry name" value="HD"/>
</dbReference>
<evidence type="ECO:0000256" key="7">
    <source>
        <dbReference type="SAM" id="MobiDB-lite"/>
    </source>
</evidence>
<dbReference type="PANTHER" id="PTHR24329:SF543">
    <property type="entry name" value="FI01017P-RELATED"/>
    <property type="match status" value="1"/>
</dbReference>
<proteinExistence type="predicted"/>
<evidence type="ECO:0000256" key="3">
    <source>
        <dbReference type="ARBA" id="ARBA00023155"/>
    </source>
</evidence>
<dbReference type="AlphaFoldDB" id="A0A0R3TPV5"/>
<dbReference type="PROSITE" id="PS00027">
    <property type="entry name" value="HOMEOBOX_1"/>
    <property type="match status" value="1"/>
</dbReference>
<feature type="region of interest" description="Disordered" evidence="7">
    <location>
        <begin position="228"/>
        <end position="252"/>
    </location>
</feature>
<organism evidence="11">
    <name type="scientific">Rodentolepis nana</name>
    <name type="common">Dwarf tapeworm</name>
    <name type="synonym">Hymenolepis nana</name>
    <dbReference type="NCBI Taxonomy" id="102285"/>
    <lineage>
        <taxon>Eukaryota</taxon>
        <taxon>Metazoa</taxon>
        <taxon>Spiralia</taxon>
        <taxon>Lophotrochozoa</taxon>
        <taxon>Platyhelminthes</taxon>
        <taxon>Cestoda</taxon>
        <taxon>Eucestoda</taxon>
        <taxon>Cyclophyllidea</taxon>
        <taxon>Hymenolepididae</taxon>
        <taxon>Rodentolepis</taxon>
    </lineage>
</organism>
<accession>A0A0R3TPV5</accession>
<sequence length="446" mass="48186">MDSGSLSASTPPALSAPSQITSLPINFAIPSTATASMNSSPSALAFEQIFNGLMFSPPPPPQPPPPPLNKGLVIDGKIPPTAFPPWVPTSMGENMISANGENGVNNLVEFYGFANHQGTPTFPHGFPFALPVHRLSPSTGPHHNMQHQTGPPGTNENGSNSNSGSIDLKAKKARHRTTFSVYQLSVLEAAFDVCPYPDALTREDIASRLQLSESRVQVWFQNRRAKWRKQEADGNNPNGIHSVSPPGGLGPSDPIDYTSGTSLIRRKRPAMFDESAEGEQDNRSPVGAKRLAFSVNSLTEAEEDLSQRADLATALTQQQNQLNGNFLRYLCSLFQQSSLAGNHGPVLAPVDKVPISLPQYPFPLPPRVDMPSTVSPNSLVPHNHSIISAPTAQSKVFKEEEGNDLKTTTTSDGGMIHNNNNLDSQYQIAKRFLNSLISQKVKCDDE</sequence>
<dbReference type="WBParaSite" id="HNAJ_0000953301-mRNA-1">
    <property type="protein sequence ID" value="HNAJ_0000953301-mRNA-1"/>
    <property type="gene ID" value="HNAJ_0000953301"/>
</dbReference>
<evidence type="ECO:0000256" key="5">
    <source>
        <dbReference type="PROSITE-ProRule" id="PRU00108"/>
    </source>
</evidence>
<dbReference type="Pfam" id="PF00046">
    <property type="entry name" value="Homeodomain"/>
    <property type="match status" value="1"/>
</dbReference>
<keyword evidence="3 5" id="KW-0371">Homeobox</keyword>
<name>A0A0R3TPV5_RODNA</name>
<keyword evidence="2 5" id="KW-0238">DNA-binding</keyword>
<evidence type="ECO:0000313" key="9">
    <source>
        <dbReference type="EMBL" id="VDO06064.1"/>
    </source>
</evidence>
<keyword evidence="10" id="KW-1185">Reference proteome</keyword>
<dbReference type="SUPFAM" id="SSF46689">
    <property type="entry name" value="Homeodomain-like"/>
    <property type="match status" value="1"/>
</dbReference>
<dbReference type="InterPro" id="IPR009057">
    <property type="entry name" value="Homeodomain-like_sf"/>
</dbReference>
<dbReference type="InterPro" id="IPR017970">
    <property type="entry name" value="Homeobox_CS"/>
</dbReference>
<dbReference type="PANTHER" id="PTHR24329">
    <property type="entry name" value="HOMEOBOX PROTEIN ARISTALESS"/>
    <property type="match status" value="1"/>
</dbReference>
<evidence type="ECO:0000259" key="8">
    <source>
        <dbReference type="PROSITE" id="PS50071"/>
    </source>
</evidence>
<keyword evidence="4 5" id="KW-0539">Nucleus</keyword>
<dbReference type="Proteomes" id="UP000278807">
    <property type="component" value="Unassembled WGS sequence"/>
</dbReference>
<dbReference type="GO" id="GO:0000977">
    <property type="term" value="F:RNA polymerase II transcription regulatory region sequence-specific DNA binding"/>
    <property type="evidence" value="ECO:0007669"/>
    <property type="project" value="TreeGrafter"/>
</dbReference>
<feature type="region of interest" description="Disordered" evidence="7">
    <location>
        <begin position="391"/>
        <end position="418"/>
    </location>
</feature>
<evidence type="ECO:0000313" key="10">
    <source>
        <dbReference type="Proteomes" id="UP000278807"/>
    </source>
</evidence>
<dbReference type="CDD" id="cd00086">
    <property type="entry name" value="homeodomain"/>
    <property type="match status" value="1"/>
</dbReference>
<dbReference type="GO" id="GO:0000981">
    <property type="term" value="F:DNA-binding transcription factor activity, RNA polymerase II-specific"/>
    <property type="evidence" value="ECO:0007669"/>
    <property type="project" value="InterPro"/>
</dbReference>
<dbReference type="InterPro" id="IPR050649">
    <property type="entry name" value="Paired_Homeobox_TFs"/>
</dbReference>
<evidence type="ECO:0000313" key="11">
    <source>
        <dbReference type="WBParaSite" id="HNAJ_0000953301-mRNA-1"/>
    </source>
</evidence>
<dbReference type="GO" id="GO:0005634">
    <property type="term" value="C:nucleus"/>
    <property type="evidence" value="ECO:0007669"/>
    <property type="project" value="UniProtKB-SubCell"/>
</dbReference>
<dbReference type="OrthoDB" id="6159439at2759"/>
<dbReference type="STRING" id="102285.A0A0R3TPV5"/>
<feature type="compositionally biased region" description="Polar residues" evidence="7">
    <location>
        <begin position="405"/>
        <end position="418"/>
    </location>
</feature>
<feature type="region of interest" description="Disordered" evidence="7">
    <location>
        <begin position="135"/>
        <end position="166"/>
    </location>
</feature>
<gene>
    <name evidence="9" type="ORF">HNAJ_LOCUS9528</name>
</gene>
<feature type="DNA-binding region" description="Homeobox" evidence="5">
    <location>
        <begin position="172"/>
        <end position="231"/>
    </location>
</feature>
<evidence type="ECO:0000256" key="6">
    <source>
        <dbReference type="RuleBase" id="RU000682"/>
    </source>
</evidence>
<dbReference type="PROSITE" id="PS50071">
    <property type="entry name" value="HOMEOBOX_2"/>
    <property type="match status" value="1"/>
</dbReference>
<dbReference type="FunFam" id="1.10.10.60:FF:000679">
    <property type="entry name" value="Homeobox protein aristaless"/>
    <property type="match status" value="1"/>
</dbReference>
<evidence type="ECO:0000256" key="1">
    <source>
        <dbReference type="ARBA" id="ARBA00004123"/>
    </source>
</evidence>
<dbReference type="Gene3D" id="1.10.10.60">
    <property type="entry name" value="Homeodomain-like"/>
    <property type="match status" value="1"/>
</dbReference>
<dbReference type="EMBL" id="UZAE01012643">
    <property type="protein sequence ID" value="VDO06064.1"/>
    <property type="molecule type" value="Genomic_DNA"/>
</dbReference>
<dbReference type="SMART" id="SM00389">
    <property type="entry name" value="HOX"/>
    <property type="match status" value="1"/>
</dbReference>
<evidence type="ECO:0000256" key="4">
    <source>
        <dbReference type="ARBA" id="ARBA00023242"/>
    </source>
</evidence>
<reference evidence="11" key="1">
    <citation type="submission" date="2017-02" db="UniProtKB">
        <authorList>
            <consortium name="WormBaseParasite"/>
        </authorList>
    </citation>
    <scope>IDENTIFICATION</scope>
</reference>
<comment type="subcellular location">
    <subcellularLocation>
        <location evidence="1 5 6">Nucleus</location>
    </subcellularLocation>
</comment>
<feature type="compositionally biased region" description="Low complexity" evidence="7">
    <location>
        <begin position="149"/>
        <end position="165"/>
    </location>
</feature>
<reference evidence="9 10" key="2">
    <citation type="submission" date="2018-11" db="EMBL/GenBank/DDBJ databases">
        <authorList>
            <consortium name="Pathogen Informatics"/>
        </authorList>
    </citation>
    <scope>NUCLEOTIDE SEQUENCE [LARGE SCALE GENOMIC DNA]</scope>
</reference>
<feature type="domain" description="Homeobox" evidence="8">
    <location>
        <begin position="170"/>
        <end position="230"/>
    </location>
</feature>